<dbReference type="STRING" id="394193.SAMN04489732_14315"/>
<keyword evidence="4 6" id="KW-1133">Transmembrane helix</keyword>
<feature type="transmembrane region" description="Helical" evidence="6">
    <location>
        <begin position="116"/>
        <end position="137"/>
    </location>
</feature>
<protein>
    <submittedName>
        <fullName evidence="7">Membrane protein involved in the export of O-antigen and teichoic acid</fullName>
    </submittedName>
</protein>
<sequence length="417" mass="42105">MTTAAPARSGSERRALGAGMALSLSAVITGVAGLVCWVVAAGTLPQEAVGRAASFVSGFVLIAGIAQLNVGLGLLRWLPGAGGRTGWLVGRGYLLVGLAAAVGGVVFVLLPVGRAAAPGMLALLFVVASVCWALFQLQDYVLAGLGRVWWVPLFNGAFGLVRVAVLPVLGAALGAVGVLASWAAPTVVCAAIAGVLITLLARRKRAEPVPADLPDRRTVVSFLGPTYLATIGTTVLYNVVPLIVTARFGPASGAVFFVVWNGLTATDYAINGFVNSMVLRGSGDPEARPAILRAVGKRLGLLVGSGAVAGIALAPLLLGLFGPGYAEEGSIALRILLAGLVARTVVALGVAVRLMDGDGLGAARIQLSGTALVVGGVLLVPTGLHLPGPALGFVVAQVLVGALVVPSLVRRLREAGR</sequence>
<feature type="transmembrane region" description="Helical" evidence="6">
    <location>
        <begin position="87"/>
        <end position="110"/>
    </location>
</feature>
<evidence type="ECO:0000313" key="7">
    <source>
        <dbReference type="EMBL" id="SEP54327.1"/>
    </source>
</evidence>
<name>A0A1H8YQ78_9PSEU</name>
<evidence type="ECO:0000256" key="2">
    <source>
        <dbReference type="ARBA" id="ARBA00022475"/>
    </source>
</evidence>
<dbReference type="InterPro" id="IPR050833">
    <property type="entry name" value="Poly_Biosynth_Transport"/>
</dbReference>
<comment type="subcellular location">
    <subcellularLocation>
        <location evidence="1">Cell membrane</location>
        <topology evidence="1">Multi-pass membrane protein</topology>
    </subcellularLocation>
</comment>
<gene>
    <name evidence="7" type="ORF">SAMN04489732_14315</name>
</gene>
<keyword evidence="5 6" id="KW-0472">Membrane</keyword>
<feature type="transmembrane region" description="Helical" evidence="6">
    <location>
        <begin position="367"/>
        <end position="384"/>
    </location>
</feature>
<dbReference type="RefSeq" id="WP_091629550.1">
    <property type="nucleotide sequence ID" value="NZ_FOEF01000043.1"/>
</dbReference>
<feature type="transmembrane region" description="Helical" evidence="6">
    <location>
        <begin position="331"/>
        <end position="355"/>
    </location>
</feature>
<feature type="transmembrane region" description="Helical" evidence="6">
    <location>
        <begin position="299"/>
        <end position="325"/>
    </location>
</feature>
<dbReference type="PANTHER" id="PTHR30250">
    <property type="entry name" value="PST FAMILY PREDICTED COLANIC ACID TRANSPORTER"/>
    <property type="match status" value="1"/>
</dbReference>
<dbReference type="OrthoDB" id="3579243at2"/>
<dbReference type="PANTHER" id="PTHR30250:SF11">
    <property type="entry name" value="O-ANTIGEN TRANSPORTER-RELATED"/>
    <property type="match status" value="1"/>
</dbReference>
<keyword evidence="8" id="KW-1185">Reference proteome</keyword>
<evidence type="ECO:0000313" key="8">
    <source>
        <dbReference type="Proteomes" id="UP000198582"/>
    </source>
</evidence>
<evidence type="ECO:0000256" key="4">
    <source>
        <dbReference type="ARBA" id="ARBA00022989"/>
    </source>
</evidence>
<reference evidence="7 8" key="1">
    <citation type="submission" date="2016-10" db="EMBL/GenBank/DDBJ databases">
        <authorList>
            <person name="de Groot N.N."/>
        </authorList>
    </citation>
    <scope>NUCLEOTIDE SEQUENCE [LARGE SCALE GENOMIC DNA]</scope>
    <source>
        <strain evidence="7 8">DSM 44993</strain>
    </source>
</reference>
<dbReference type="GO" id="GO:0005886">
    <property type="term" value="C:plasma membrane"/>
    <property type="evidence" value="ECO:0007669"/>
    <property type="project" value="UniProtKB-SubCell"/>
</dbReference>
<dbReference type="EMBL" id="FOEF01000043">
    <property type="protein sequence ID" value="SEP54327.1"/>
    <property type="molecule type" value="Genomic_DNA"/>
</dbReference>
<evidence type="ECO:0000256" key="3">
    <source>
        <dbReference type="ARBA" id="ARBA00022692"/>
    </source>
</evidence>
<evidence type="ECO:0000256" key="1">
    <source>
        <dbReference type="ARBA" id="ARBA00004651"/>
    </source>
</evidence>
<feature type="transmembrane region" description="Helical" evidence="6">
    <location>
        <begin position="149"/>
        <end position="173"/>
    </location>
</feature>
<organism evidence="7 8">
    <name type="scientific">Amycolatopsis saalfeldensis</name>
    <dbReference type="NCBI Taxonomy" id="394193"/>
    <lineage>
        <taxon>Bacteria</taxon>
        <taxon>Bacillati</taxon>
        <taxon>Actinomycetota</taxon>
        <taxon>Actinomycetes</taxon>
        <taxon>Pseudonocardiales</taxon>
        <taxon>Pseudonocardiaceae</taxon>
        <taxon>Amycolatopsis</taxon>
    </lineage>
</organism>
<dbReference type="Proteomes" id="UP000198582">
    <property type="component" value="Unassembled WGS sequence"/>
</dbReference>
<keyword evidence="3 6" id="KW-0812">Transmembrane</keyword>
<feature type="transmembrane region" description="Helical" evidence="6">
    <location>
        <begin position="256"/>
        <end position="278"/>
    </location>
</feature>
<evidence type="ECO:0000256" key="5">
    <source>
        <dbReference type="ARBA" id="ARBA00023136"/>
    </source>
</evidence>
<feature type="transmembrane region" description="Helical" evidence="6">
    <location>
        <begin position="52"/>
        <end position="75"/>
    </location>
</feature>
<accession>A0A1H8YQ78</accession>
<feature type="transmembrane region" description="Helical" evidence="6">
    <location>
        <begin position="222"/>
        <end position="244"/>
    </location>
</feature>
<feature type="transmembrane region" description="Helical" evidence="6">
    <location>
        <begin position="21"/>
        <end position="40"/>
    </location>
</feature>
<dbReference type="AlphaFoldDB" id="A0A1H8YQ78"/>
<proteinExistence type="predicted"/>
<feature type="transmembrane region" description="Helical" evidence="6">
    <location>
        <begin position="179"/>
        <end position="201"/>
    </location>
</feature>
<evidence type="ECO:0000256" key="6">
    <source>
        <dbReference type="SAM" id="Phobius"/>
    </source>
</evidence>
<feature type="transmembrane region" description="Helical" evidence="6">
    <location>
        <begin position="390"/>
        <end position="409"/>
    </location>
</feature>
<keyword evidence="2" id="KW-1003">Cell membrane</keyword>